<evidence type="ECO:0000256" key="4">
    <source>
        <dbReference type="ARBA" id="ARBA00022833"/>
    </source>
</evidence>
<evidence type="ECO:0000256" key="3">
    <source>
        <dbReference type="ARBA" id="ARBA00022801"/>
    </source>
</evidence>
<dbReference type="EMBL" id="MUZR01000008">
    <property type="protein sequence ID" value="OOC10847.1"/>
    <property type="molecule type" value="Genomic_DNA"/>
</dbReference>
<evidence type="ECO:0000256" key="1">
    <source>
        <dbReference type="ARBA" id="ARBA00001947"/>
    </source>
</evidence>
<evidence type="ECO:0000313" key="7">
    <source>
        <dbReference type="Proteomes" id="UP000189177"/>
    </source>
</evidence>
<dbReference type="InterPro" id="IPR043795">
    <property type="entry name" value="N-alpha-Ac-DABA-like"/>
</dbReference>
<dbReference type="PIRSF" id="PIRSF039012">
    <property type="entry name" value="ASP"/>
    <property type="match status" value="1"/>
</dbReference>
<dbReference type="PANTHER" id="PTHR37326:SF2">
    <property type="entry name" value="SUCCINYLGLUTAMATE DESUCCINYLASE_ASPARTOACYLASE FAMILY PROTEIN"/>
    <property type="match status" value="1"/>
</dbReference>
<dbReference type="AlphaFoldDB" id="A0A1V3A0F9"/>
<dbReference type="InterPro" id="IPR053138">
    <property type="entry name" value="N-alpha-Ac-DABA_deacetylase"/>
</dbReference>
<dbReference type="STRING" id="252474.B1A74_03190"/>
<accession>A0A1V3A0F9</accession>
<dbReference type="GO" id="GO:0016811">
    <property type="term" value="F:hydrolase activity, acting on carbon-nitrogen (but not peptide) bonds, in linear amides"/>
    <property type="evidence" value="ECO:0007669"/>
    <property type="project" value="InterPro"/>
</dbReference>
<keyword evidence="2" id="KW-0479">Metal-binding</keyword>
<dbReference type="Gene3D" id="3.40.630.10">
    <property type="entry name" value="Zn peptidases"/>
    <property type="match status" value="1"/>
</dbReference>
<dbReference type="CDD" id="cd06251">
    <property type="entry name" value="M14_ASTE_ASPA-like"/>
    <property type="match status" value="1"/>
</dbReference>
<evidence type="ECO:0000256" key="2">
    <source>
        <dbReference type="ARBA" id="ARBA00022723"/>
    </source>
</evidence>
<dbReference type="Proteomes" id="UP000189177">
    <property type="component" value="Unassembled WGS sequence"/>
</dbReference>
<evidence type="ECO:0000313" key="6">
    <source>
        <dbReference type="EMBL" id="OOC10847.1"/>
    </source>
</evidence>
<comment type="cofactor">
    <cofactor evidence="1">
        <name>Zn(2+)</name>
        <dbReference type="ChEBI" id="CHEBI:29105"/>
    </cofactor>
</comment>
<name>A0A1V3A0F9_9GAMM</name>
<keyword evidence="7" id="KW-1185">Reference proteome</keyword>
<gene>
    <name evidence="6" type="ORF">B1A74_03190</name>
</gene>
<protein>
    <submittedName>
        <fullName evidence="6">Succinylglutamate desuccinylase</fullName>
    </submittedName>
</protein>
<comment type="caution">
    <text evidence="6">The sequence shown here is derived from an EMBL/GenBank/DDBJ whole genome shotgun (WGS) entry which is preliminary data.</text>
</comment>
<keyword evidence="3" id="KW-0378">Hydrolase</keyword>
<organism evidence="6 7">
    <name type="scientific">Thioalkalivibrio halophilus</name>
    <dbReference type="NCBI Taxonomy" id="252474"/>
    <lineage>
        <taxon>Bacteria</taxon>
        <taxon>Pseudomonadati</taxon>
        <taxon>Pseudomonadota</taxon>
        <taxon>Gammaproteobacteria</taxon>
        <taxon>Chromatiales</taxon>
        <taxon>Ectothiorhodospiraceae</taxon>
        <taxon>Thioalkalivibrio</taxon>
    </lineage>
</organism>
<reference evidence="6 7" key="1">
    <citation type="submission" date="2017-02" db="EMBL/GenBank/DDBJ databases">
        <title>Genomic diversity within the haloalkaliphilic genus Thioalkalivibrio.</title>
        <authorList>
            <person name="Ahn A.-C."/>
            <person name="Meier-Kolthoff J."/>
            <person name="Overmars L."/>
            <person name="Richter M."/>
            <person name="Woyke T."/>
            <person name="Sorokin D.Y."/>
            <person name="Muyzer G."/>
        </authorList>
    </citation>
    <scope>NUCLEOTIDE SEQUENCE [LARGE SCALE GENOMIC DNA]</scope>
    <source>
        <strain evidence="6 7">HL17</strain>
    </source>
</reference>
<dbReference type="SUPFAM" id="SSF53187">
    <property type="entry name" value="Zn-dependent exopeptidases"/>
    <property type="match status" value="1"/>
</dbReference>
<dbReference type="Pfam" id="PF24827">
    <property type="entry name" value="AstE_AspA_cat"/>
    <property type="match status" value="1"/>
</dbReference>
<dbReference type="RefSeq" id="WP_024329742.1">
    <property type="nucleotide sequence ID" value="NZ_MUZR01000008.1"/>
</dbReference>
<keyword evidence="4" id="KW-0862">Zinc</keyword>
<proteinExistence type="predicted"/>
<sequence length="360" mass="40022">MAGLPRARRNRPVTLGDTTVQPGERRTVELQVGSLYTDAPAHMPVQVVCGRQKGPVLFVSAAIHGDEINGVEIIRRLLKAPALRRMKGTLLAVPVVNMHGFINQSRYLPDRRDLNRLFPGSRKGSLGARVARLFMREIVHNSTHGIDLHTGAIHRSNLPQIRANLDHRETREMAQAFGAPVILNSALRDGSLREAAAERQVPILLYEAGEALRFDELSIRGGVHGIIEVMRYLGMLPAPPRQRRRKEPVMARSASWVRAPESGILRIFVREGDRVTRDQTLLAIVSDPFGERETEIRAPVSGIVIGQLRLPLVNEGDAVFHIAQFHRTDIAVERLETFQEDLEAPGYPYTDGGTDRSEGP</sequence>
<dbReference type="GO" id="GO:0046872">
    <property type="term" value="F:metal ion binding"/>
    <property type="evidence" value="ECO:0007669"/>
    <property type="project" value="UniProtKB-KW"/>
</dbReference>
<dbReference type="OrthoDB" id="9782876at2"/>
<evidence type="ECO:0000259" key="5">
    <source>
        <dbReference type="Pfam" id="PF24827"/>
    </source>
</evidence>
<feature type="domain" description="Succinylglutamate desuccinylase/Aspartoacylase catalytic" evidence="5">
    <location>
        <begin position="54"/>
        <end position="232"/>
    </location>
</feature>
<dbReference type="GO" id="GO:0016788">
    <property type="term" value="F:hydrolase activity, acting on ester bonds"/>
    <property type="evidence" value="ECO:0007669"/>
    <property type="project" value="InterPro"/>
</dbReference>
<dbReference type="InterPro" id="IPR055438">
    <property type="entry name" value="AstE_AspA_cat"/>
</dbReference>
<dbReference type="PANTHER" id="PTHR37326">
    <property type="entry name" value="BLL3975 PROTEIN"/>
    <property type="match status" value="1"/>
</dbReference>